<dbReference type="EMBL" id="JAFEMO010000011">
    <property type="protein sequence ID" value="KAH7557641.1"/>
    <property type="molecule type" value="Genomic_DNA"/>
</dbReference>
<comment type="caution">
    <text evidence="1">The sequence shown here is derived from an EMBL/GenBank/DDBJ whole genome shotgun (WGS) entry which is preliminary data.</text>
</comment>
<proteinExistence type="predicted"/>
<reference evidence="1 2" key="1">
    <citation type="submission" date="2021-02" db="EMBL/GenBank/DDBJ databases">
        <title>Plant Genome Project.</title>
        <authorList>
            <person name="Zhang R.-G."/>
        </authorList>
    </citation>
    <scope>NUCLEOTIDE SEQUENCE [LARGE SCALE GENOMIC DNA]</scope>
    <source>
        <tissue evidence="1">Leaves</tissue>
    </source>
</reference>
<protein>
    <submittedName>
        <fullName evidence="1">Uncharacterized protein</fullName>
    </submittedName>
</protein>
<accession>A0ABQ8HGA6</accession>
<evidence type="ECO:0000313" key="1">
    <source>
        <dbReference type="EMBL" id="KAH7557641.1"/>
    </source>
</evidence>
<evidence type="ECO:0000313" key="2">
    <source>
        <dbReference type="Proteomes" id="UP000827721"/>
    </source>
</evidence>
<gene>
    <name evidence="1" type="ORF">JRO89_XS11G0195400</name>
</gene>
<sequence>MNVAAEKWDDHPEKDDEFLEAGKGLVTVMMSLRKCSWARDKALNVIINNGSSTNVVAKEVVDQLSLPQETYPTPYKVSWINESNSVLVQTRFLVKFSLGRRVVLEPLPITEFANPKKSDSILTLRQVEEVVQKGHENKVANVLSRRPYILDMFTVNTADFDAIKDGYAVDPDFKEIWIAL</sequence>
<dbReference type="Proteomes" id="UP000827721">
    <property type="component" value="Unassembled WGS sequence"/>
</dbReference>
<organism evidence="1 2">
    <name type="scientific">Xanthoceras sorbifolium</name>
    <dbReference type="NCBI Taxonomy" id="99658"/>
    <lineage>
        <taxon>Eukaryota</taxon>
        <taxon>Viridiplantae</taxon>
        <taxon>Streptophyta</taxon>
        <taxon>Embryophyta</taxon>
        <taxon>Tracheophyta</taxon>
        <taxon>Spermatophyta</taxon>
        <taxon>Magnoliopsida</taxon>
        <taxon>eudicotyledons</taxon>
        <taxon>Gunneridae</taxon>
        <taxon>Pentapetalae</taxon>
        <taxon>rosids</taxon>
        <taxon>malvids</taxon>
        <taxon>Sapindales</taxon>
        <taxon>Sapindaceae</taxon>
        <taxon>Xanthoceroideae</taxon>
        <taxon>Xanthoceras</taxon>
    </lineage>
</organism>
<keyword evidence="2" id="KW-1185">Reference proteome</keyword>
<name>A0ABQ8HGA6_9ROSI</name>